<evidence type="ECO:0000256" key="10">
    <source>
        <dbReference type="ARBA" id="ARBA00023237"/>
    </source>
</evidence>
<dbReference type="EMBL" id="JAQQXS010000007">
    <property type="protein sequence ID" value="MDC8785340.1"/>
    <property type="molecule type" value="Genomic_DNA"/>
</dbReference>
<keyword evidence="8" id="KW-0626">Porin</keyword>
<evidence type="ECO:0000256" key="5">
    <source>
        <dbReference type="ARBA" id="ARBA00022692"/>
    </source>
</evidence>
<keyword evidence="15" id="KW-1185">Reference proteome</keyword>
<dbReference type="InterPro" id="IPR033900">
    <property type="entry name" value="Gram_neg_porin_domain"/>
</dbReference>
<proteinExistence type="predicted"/>
<evidence type="ECO:0000256" key="1">
    <source>
        <dbReference type="ARBA" id="ARBA00004571"/>
    </source>
</evidence>
<keyword evidence="6 12" id="KW-0732">Signal</keyword>
<evidence type="ECO:0000256" key="8">
    <source>
        <dbReference type="ARBA" id="ARBA00023114"/>
    </source>
</evidence>
<keyword evidence="10" id="KW-0998">Cell outer membrane</keyword>
<organism evidence="14 15">
    <name type="scientific">Roseateles koreensis</name>
    <dbReference type="NCBI Taxonomy" id="2987526"/>
    <lineage>
        <taxon>Bacteria</taxon>
        <taxon>Pseudomonadati</taxon>
        <taxon>Pseudomonadota</taxon>
        <taxon>Betaproteobacteria</taxon>
        <taxon>Burkholderiales</taxon>
        <taxon>Sphaerotilaceae</taxon>
        <taxon>Roseateles</taxon>
    </lineage>
</organism>
<keyword evidence="9" id="KW-0472">Membrane</keyword>
<dbReference type="Gene3D" id="2.40.160.10">
    <property type="entry name" value="Porin"/>
    <property type="match status" value="1"/>
</dbReference>
<dbReference type="PANTHER" id="PTHR34501">
    <property type="entry name" value="PROTEIN YDDL-RELATED"/>
    <property type="match status" value="1"/>
</dbReference>
<evidence type="ECO:0000256" key="9">
    <source>
        <dbReference type="ARBA" id="ARBA00023136"/>
    </source>
</evidence>
<dbReference type="PANTHER" id="PTHR34501:SF9">
    <property type="entry name" value="MAJOR OUTER MEMBRANE PROTEIN P.IA"/>
    <property type="match status" value="1"/>
</dbReference>
<evidence type="ECO:0000313" key="15">
    <source>
        <dbReference type="Proteomes" id="UP001219862"/>
    </source>
</evidence>
<dbReference type="InterPro" id="IPR050298">
    <property type="entry name" value="Gram-neg_bact_OMP"/>
</dbReference>
<keyword evidence="7" id="KW-0406">Ion transport</keyword>
<evidence type="ECO:0000256" key="7">
    <source>
        <dbReference type="ARBA" id="ARBA00023065"/>
    </source>
</evidence>
<dbReference type="InterPro" id="IPR023614">
    <property type="entry name" value="Porin_dom_sf"/>
</dbReference>
<comment type="subunit">
    <text evidence="2">Homotrimer.</text>
</comment>
<reference evidence="14 15" key="1">
    <citation type="submission" date="2022-10" db="EMBL/GenBank/DDBJ databases">
        <title>paucibacter sp. hw8 Genome sequencing.</title>
        <authorList>
            <person name="Park S."/>
        </authorList>
    </citation>
    <scope>NUCLEOTIDE SEQUENCE [LARGE SCALE GENOMIC DNA]</scope>
    <source>
        <strain evidence="15">hw8</strain>
    </source>
</reference>
<sequence>MKKTLIYTAVLSLLAAGLPGVAGADELSDLKAEIASQKALAAAQKARLDALETKLNSVQAVQTQQAAAPAAANANTGVSFDKGEGLSYKTPATTVTLYGLIDMTLSNQNHANAAGDNLTNYRVAWFSGNRWGLTGKHDLSAGGLNVIFRLESEFETPTGSMDTPGVLFNRDAWGGLQSEELGKLTFGRQNALGRDISAIYGDAYGGAAVTTEEGGYTNNNNFKQLIFYAGSATGTRYDNGLVWKKLFKNGVFGGVGYQFGGVAGDFAKGSSTTGALGYNGGDYNLAGYYTQANVAGATHRSYSLGGNYTMGSVRVNAGYYHYTAASQGALGALGDRTDKAYTLSAKLAPQGSKLDYELGYQIMKASNAAVNGGGNVLNAFGNAASATATATGDRSTVYASMFYHFDKTTEVYVAADYLKLGGGYKVGATNGFDSQTEVGVGMRTRF</sequence>
<evidence type="ECO:0000256" key="3">
    <source>
        <dbReference type="ARBA" id="ARBA00022448"/>
    </source>
</evidence>
<evidence type="ECO:0000256" key="11">
    <source>
        <dbReference type="SAM" id="Coils"/>
    </source>
</evidence>
<keyword evidence="11" id="KW-0175">Coiled coil</keyword>
<dbReference type="Proteomes" id="UP001219862">
    <property type="component" value="Unassembled WGS sequence"/>
</dbReference>
<gene>
    <name evidence="14" type="ORF">PRZ01_09075</name>
</gene>
<name>A0ABT5KQZ3_9BURK</name>
<comment type="subcellular location">
    <subcellularLocation>
        <location evidence="1">Cell outer membrane</location>
        <topology evidence="1">Multi-pass membrane protein</topology>
    </subcellularLocation>
</comment>
<dbReference type="SUPFAM" id="SSF56935">
    <property type="entry name" value="Porins"/>
    <property type="match status" value="1"/>
</dbReference>
<keyword evidence="4" id="KW-1134">Transmembrane beta strand</keyword>
<feature type="coiled-coil region" evidence="11">
    <location>
        <begin position="27"/>
        <end position="61"/>
    </location>
</feature>
<comment type="caution">
    <text evidence="14">The sequence shown here is derived from an EMBL/GenBank/DDBJ whole genome shotgun (WGS) entry which is preliminary data.</text>
</comment>
<evidence type="ECO:0000313" key="14">
    <source>
        <dbReference type="EMBL" id="MDC8785340.1"/>
    </source>
</evidence>
<feature type="signal peptide" evidence="12">
    <location>
        <begin position="1"/>
        <end position="24"/>
    </location>
</feature>
<evidence type="ECO:0000256" key="4">
    <source>
        <dbReference type="ARBA" id="ARBA00022452"/>
    </source>
</evidence>
<keyword evidence="5" id="KW-0812">Transmembrane</keyword>
<protein>
    <submittedName>
        <fullName evidence="14">Porin</fullName>
    </submittedName>
</protein>
<evidence type="ECO:0000256" key="2">
    <source>
        <dbReference type="ARBA" id="ARBA00011233"/>
    </source>
</evidence>
<feature type="domain" description="Porin" evidence="13">
    <location>
        <begin position="66"/>
        <end position="419"/>
    </location>
</feature>
<evidence type="ECO:0000256" key="6">
    <source>
        <dbReference type="ARBA" id="ARBA00022729"/>
    </source>
</evidence>
<dbReference type="Pfam" id="PF13609">
    <property type="entry name" value="Porin_4"/>
    <property type="match status" value="1"/>
</dbReference>
<evidence type="ECO:0000259" key="13">
    <source>
        <dbReference type="Pfam" id="PF13609"/>
    </source>
</evidence>
<feature type="chain" id="PRO_5046862444" evidence="12">
    <location>
        <begin position="25"/>
        <end position="446"/>
    </location>
</feature>
<accession>A0ABT5KQZ3</accession>
<evidence type="ECO:0000256" key="12">
    <source>
        <dbReference type="SAM" id="SignalP"/>
    </source>
</evidence>
<dbReference type="RefSeq" id="WP_273596461.1">
    <property type="nucleotide sequence ID" value="NZ_JAQQXS010000007.1"/>
</dbReference>
<keyword evidence="3" id="KW-0813">Transport</keyword>
<dbReference type="CDD" id="cd00342">
    <property type="entry name" value="gram_neg_porins"/>
    <property type="match status" value="1"/>
</dbReference>